<sequence length="75" mass="8825">MFLHRRQRNKRSTSDYYGHLSTSRIDKYLFVSASLFGPAARLFQHASPRKTFPAYSPPPILAKKIMRLLTKQRWS</sequence>
<dbReference type="AlphaFoldDB" id="A0A9P8HCB8"/>
<accession>A0A9P8HCB8</accession>
<name>A0A9P8HCB8_9HYPO</name>
<evidence type="ECO:0000313" key="1">
    <source>
        <dbReference type="EMBL" id="KAH0525715.1"/>
    </source>
</evidence>
<gene>
    <name evidence="1" type="ORF">TsFJ059_009137</name>
</gene>
<protein>
    <submittedName>
        <fullName evidence="1">Uncharacterized protein</fullName>
    </submittedName>
</protein>
<reference evidence="1 2" key="1">
    <citation type="submission" date="2021-08" db="EMBL/GenBank/DDBJ databases">
        <title>The highly contiguous genome resource for Trichoderma semiorbis FJ059, a fungal antagonistic to plant pathogens.</title>
        <authorList>
            <person name="Liu T."/>
        </authorList>
    </citation>
    <scope>NUCLEOTIDE SEQUENCE [LARGE SCALE GENOMIC DNA]</scope>
    <source>
        <strain evidence="1 2">FJ059</strain>
    </source>
</reference>
<evidence type="ECO:0000313" key="2">
    <source>
        <dbReference type="Proteomes" id="UP000826573"/>
    </source>
</evidence>
<dbReference type="EMBL" id="JAIMJC010000004">
    <property type="protein sequence ID" value="KAH0525715.1"/>
    <property type="molecule type" value="Genomic_DNA"/>
</dbReference>
<dbReference type="Proteomes" id="UP000826573">
    <property type="component" value="Unassembled WGS sequence"/>
</dbReference>
<keyword evidence="2" id="KW-1185">Reference proteome</keyword>
<comment type="caution">
    <text evidence="1">The sequence shown here is derived from an EMBL/GenBank/DDBJ whole genome shotgun (WGS) entry which is preliminary data.</text>
</comment>
<organism evidence="1 2">
    <name type="scientific">Trichoderma semiorbis</name>
    <dbReference type="NCBI Taxonomy" id="1491008"/>
    <lineage>
        <taxon>Eukaryota</taxon>
        <taxon>Fungi</taxon>
        <taxon>Dikarya</taxon>
        <taxon>Ascomycota</taxon>
        <taxon>Pezizomycotina</taxon>
        <taxon>Sordariomycetes</taxon>
        <taxon>Hypocreomycetidae</taxon>
        <taxon>Hypocreales</taxon>
        <taxon>Hypocreaceae</taxon>
        <taxon>Trichoderma</taxon>
    </lineage>
</organism>
<proteinExistence type="predicted"/>